<dbReference type="Proteomes" id="UP000694308">
    <property type="component" value="Unassembled WGS sequence"/>
</dbReference>
<evidence type="ECO:0000256" key="6">
    <source>
        <dbReference type="SAM" id="Phobius"/>
    </source>
</evidence>
<dbReference type="GO" id="GO:0005886">
    <property type="term" value="C:plasma membrane"/>
    <property type="evidence" value="ECO:0007669"/>
    <property type="project" value="UniProtKB-SubCell"/>
</dbReference>
<dbReference type="Pfam" id="PF03899">
    <property type="entry name" value="ATP-synt_I"/>
    <property type="match status" value="1"/>
</dbReference>
<name>A0A949X3F2_9CLOT</name>
<evidence type="ECO:0000256" key="4">
    <source>
        <dbReference type="ARBA" id="ARBA00022989"/>
    </source>
</evidence>
<organism evidence="7 8">
    <name type="scientific">Clostridium thailandense</name>
    <dbReference type="NCBI Taxonomy" id="2794346"/>
    <lineage>
        <taxon>Bacteria</taxon>
        <taxon>Bacillati</taxon>
        <taxon>Bacillota</taxon>
        <taxon>Clostridia</taxon>
        <taxon>Eubacteriales</taxon>
        <taxon>Clostridiaceae</taxon>
        <taxon>Clostridium</taxon>
    </lineage>
</organism>
<keyword evidence="5 6" id="KW-0472">Membrane</keyword>
<feature type="transmembrane region" description="Helical" evidence="6">
    <location>
        <begin position="72"/>
        <end position="92"/>
    </location>
</feature>
<keyword evidence="4 6" id="KW-1133">Transmembrane helix</keyword>
<evidence type="ECO:0000256" key="3">
    <source>
        <dbReference type="ARBA" id="ARBA00022692"/>
    </source>
</evidence>
<dbReference type="EMBL" id="JAEEGC010000023">
    <property type="protein sequence ID" value="MBV7272343.1"/>
    <property type="molecule type" value="Genomic_DNA"/>
</dbReference>
<feature type="transmembrane region" description="Helical" evidence="6">
    <location>
        <begin position="37"/>
        <end position="60"/>
    </location>
</feature>
<feature type="transmembrane region" description="Helical" evidence="6">
    <location>
        <begin position="12"/>
        <end position="31"/>
    </location>
</feature>
<keyword evidence="3 6" id="KW-0812">Transmembrane</keyword>
<sequence>MDKSILDMIKKVPIINLLIGIVLSILVQFLIKDYGIFVFIGIIVAIINFCINILLGQLLFKKFRNSVASLYILNFILRIVIAAAIGYIIFKYNKYNVAAYLFGYTSHLFGVYIYSVIENK</sequence>
<evidence type="ECO:0000256" key="5">
    <source>
        <dbReference type="ARBA" id="ARBA00023136"/>
    </source>
</evidence>
<gene>
    <name evidence="7" type="ORF">I6U48_05365</name>
</gene>
<reference evidence="7" key="1">
    <citation type="submission" date="2020-12" db="EMBL/GenBank/DDBJ databases">
        <title>Clostridium thailandense sp. nov., a novel acetogenic bacterium isolated from peat land soil in Thailand.</title>
        <authorList>
            <person name="Chaikitkaew S."/>
            <person name="Birkeland N.K."/>
        </authorList>
    </citation>
    <scope>NUCLEOTIDE SEQUENCE</scope>
    <source>
        <strain evidence="7">PL3</strain>
    </source>
</reference>
<dbReference type="InterPro" id="IPR005598">
    <property type="entry name" value="ATP_synth_I"/>
</dbReference>
<proteinExistence type="predicted"/>
<evidence type="ECO:0000256" key="1">
    <source>
        <dbReference type="ARBA" id="ARBA00004651"/>
    </source>
</evidence>
<keyword evidence="2" id="KW-1003">Cell membrane</keyword>
<feature type="transmembrane region" description="Helical" evidence="6">
    <location>
        <begin position="98"/>
        <end position="117"/>
    </location>
</feature>
<protein>
    <submittedName>
        <fullName evidence="7">ATP synthase subunit I</fullName>
    </submittedName>
</protein>
<accession>A0A949X3F2</accession>
<evidence type="ECO:0000313" key="7">
    <source>
        <dbReference type="EMBL" id="MBV7272343.1"/>
    </source>
</evidence>
<keyword evidence="8" id="KW-1185">Reference proteome</keyword>
<evidence type="ECO:0000313" key="8">
    <source>
        <dbReference type="Proteomes" id="UP000694308"/>
    </source>
</evidence>
<comment type="caution">
    <text evidence="7">The sequence shown here is derived from an EMBL/GenBank/DDBJ whole genome shotgun (WGS) entry which is preliminary data.</text>
</comment>
<evidence type="ECO:0000256" key="2">
    <source>
        <dbReference type="ARBA" id="ARBA00022475"/>
    </source>
</evidence>
<dbReference type="AlphaFoldDB" id="A0A949X3F2"/>
<comment type="subcellular location">
    <subcellularLocation>
        <location evidence="1">Cell membrane</location>
        <topology evidence="1">Multi-pass membrane protein</topology>
    </subcellularLocation>
</comment>
<dbReference type="RefSeq" id="WP_218319378.1">
    <property type="nucleotide sequence ID" value="NZ_JAEEGC010000023.1"/>
</dbReference>